<proteinExistence type="inferred from homology"/>
<dbReference type="InterPro" id="IPR048587">
    <property type="entry name" value="CvfB_S1_3rd"/>
</dbReference>
<dbReference type="Gene3D" id="2.40.50.140">
    <property type="entry name" value="Nucleic acid-binding proteins"/>
    <property type="match status" value="2"/>
</dbReference>
<accession>A0A1D9P4U3</accession>
<evidence type="ECO:0000256" key="1">
    <source>
        <dbReference type="PIRNR" id="PIRNR012524"/>
    </source>
</evidence>
<sequence length="277" mass="31239">MIKLGEKQTLVVIKEVDFGVYLAENMDSEEKVLLPGKQVPAEAGLGSEIEVFIYKDSDDRLIATTTTPKIMLGDVRRLRVKELSKIGAFMDWGLEKDVLMPFREQRGKIKVGDEVLCALYIDKSSRLAVTMNVYKYLLDKSPYSKDDKVIGTVYEMSDNFGAFVAVDDIYSGLIPKKELYGNIQIGDEVNARVTSVKEDGRLNLSVREKAYLQMDDDAKKVLEMLDDNGGKLPFTDKASPELIREKTHMSKNEFKRAIGRLLKEGKVEIGKDSIIRK</sequence>
<dbReference type="OrthoDB" id="9801597at2"/>
<dbReference type="Pfam" id="PF17783">
    <property type="entry name" value="WHD_CvfB"/>
    <property type="match status" value="1"/>
</dbReference>
<dbReference type="SMART" id="SM00316">
    <property type="entry name" value="S1"/>
    <property type="match status" value="2"/>
</dbReference>
<dbReference type="SUPFAM" id="SSF50249">
    <property type="entry name" value="Nucleic acid-binding proteins"/>
    <property type="match status" value="1"/>
</dbReference>
<dbReference type="PROSITE" id="PS50126">
    <property type="entry name" value="S1"/>
    <property type="match status" value="1"/>
</dbReference>
<dbReference type="KEGG" id="bhu:bhn_I2471"/>
<dbReference type="Pfam" id="PF13509">
    <property type="entry name" value="S1_2"/>
    <property type="match status" value="2"/>
</dbReference>
<gene>
    <name evidence="3" type="ORF">bhn_I2471</name>
</gene>
<dbReference type="Gene3D" id="1.10.10.10">
    <property type="entry name" value="Winged helix-like DNA-binding domain superfamily/Winged helix DNA-binding domain"/>
    <property type="match status" value="1"/>
</dbReference>
<evidence type="ECO:0000313" key="4">
    <source>
        <dbReference type="Proteomes" id="UP000179284"/>
    </source>
</evidence>
<protein>
    <submittedName>
        <fullName evidence="3">RNA-binding protein</fullName>
    </submittedName>
</protein>
<feature type="domain" description="S1 motif" evidence="2">
    <location>
        <begin position="146"/>
        <end position="207"/>
    </location>
</feature>
<dbReference type="Pfam" id="PF21543">
    <property type="entry name" value="CvfB_2nd"/>
    <property type="match status" value="1"/>
</dbReference>
<keyword evidence="4" id="KW-1185">Reference proteome</keyword>
<dbReference type="InterPro" id="IPR003029">
    <property type="entry name" value="S1_domain"/>
</dbReference>
<evidence type="ECO:0000313" key="3">
    <source>
        <dbReference type="EMBL" id="AOZ97503.1"/>
    </source>
</evidence>
<dbReference type="Proteomes" id="UP000179284">
    <property type="component" value="Chromosome I"/>
</dbReference>
<dbReference type="PIRSF" id="PIRSF012524">
    <property type="entry name" value="YitL_S1"/>
    <property type="match status" value="1"/>
</dbReference>
<comment type="similarity">
    <text evidence="1">Belongs to the CvfB family.</text>
</comment>
<dbReference type="GO" id="GO:0003676">
    <property type="term" value="F:nucleic acid binding"/>
    <property type="evidence" value="ECO:0007669"/>
    <property type="project" value="InterPro"/>
</dbReference>
<reference evidence="4" key="1">
    <citation type="submission" date="2016-10" db="EMBL/GenBank/DDBJ databases">
        <title>The complete genome sequence of the rumen bacterium Butyrivibrio hungatei MB2003.</title>
        <authorList>
            <person name="Palevich N."/>
            <person name="Kelly W.J."/>
            <person name="Leahy S.C."/>
            <person name="Altermann E."/>
            <person name="Rakonjac J."/>
            <person name="Attwood G.T."/>
        </authorList>
    </citation>
    <scope>NUCLEOTIDE SEQUENCE [LARGE SCALE GENOMIC DNA]</scope>
    <source>
        <strain evidence="4">MB2003</strain>
    </source>
</reference>
<organism evidence="3 4">
    <name type="scientific">Butyrivibrio hungatei</name>
    <dbReference type="NCBI Taxonomy" id="185008"/>
    <lineage>
        <taxon>Bacteria</taxon>
        <taxon>Bacillati</taxon>
        <taxon>Bacillota</taxon>
        <taxon>Clostridia</taxon>
        <taxon>Lachnospirales</taxon>
        <taxon>Lachnospiraceae</taxon>
        <taxon>Butyrivibrio</taxon>
    </lineage>
</organism>
<dbReference type="EMBL" id="CP017831">
    <property type="protein sequence ID" value="AOZ97503.1"/>
    <property type="molecule type" value="Genomic_DNA"/>
</dbReference>
<dbReference type="InterPro" id="IPR036388">
    <property type="entry name" value="WH-like_DNA-bd_sf"/>
</dbReference>
<dbReference type="InterPro" id="IPR039566">
    <property type="entry name" value="CvfB_S1_st"/>
</dbReference>
<name>A0A1D9P4U3_9FIRM</name>
<dbReference type="PANTHER" id="PTHR37296">
    <property type="entry name" value="CONSERVED VIRULENCE FACTOR B"/>
    <property type="match status" value="1"/>
</dbReference>
<dbReference type="InterPro" id="IPR014464">
    <property type="entry name" value="CvfB_fam"/>
</dbReference>
<dbReference type="AlphaFoldDB" id="A0A1D9P4U3"/>
<dbReference type="InterPro" id="IPR012340">
    <property type="entry name" value="NA-bd_OB-fold"/>
</dbReference>
<dbReference type="PANTHER" id="PTHR37296:SF1">
    <property type="entry name" value="CONSERVED VIRULENCE FACTOR B"/>
    <property type="match status" value="1"/>
</dbReference>
<dbReference type="InterPro" id="IPR040764">
    <property type="entry name" value="CvfB_WH"/>
</dbReference>
<evidence type="ECO:0000259" key="2">
    <source>
        <dbReference type="PROSITE" id="PS50126"/>
    </source>
</evidence>
<dbReference type="RefSeq" id="WP_071177099.1">
    <property type="nucleotide sequence ID" value="NZ_CP017831.1"/>
</dbReference>